<keyword evidence="3" id="KW-1185">Reference proteome</keyword>
<keyword evidence="1" id="KW-0175">Coiled coil</keyword>
<protein>
    <submittedName>
        <fullName evidence="2">F-box domain-containing protein</fullName>
    </submittedName>
</protein>
<evidence type="ECO:0000256" key="1">
    <source>
        <dbReference type="SAM" id="Coils"/>
    </source>
</evidence>
<dbReference type="AlphaFoldDB" id="A0A8H6XSJ1"/>
<feature type="coiled-coil region" evidence="1">
    <location>
        <begin position="63"/>
        <end position="90"/>
    </location>
</feature>
<reference evidence="2" key="1">
    <citation type="submission" date="2020-05" db="EMBL/GenBank/DDBJ databases">
        <title>Mycena genomes resolve the evolution of fungal bioluminescence.</title>
        <authorList>
            <person name="Tsai I.J."/>
        </authorList>
    </citation>
    <scope>NUCLEOTIDE SEQUENCE</scope>
    <source>
        <strain evidence="2">CCC161011</strain>
    </source>
</reference>
<proteinExistence type="predicted"/>
<dbReference type="Proteomes" id="UP000620124">
    <property type="component" value="Unassembled WGS sequence"/>
</dbReference>
<dbReference type="OrthoDB" id="3365698at2759"/>
<evidence type="ECO:0000313" key="2">
    <source>
        <dbReference type="EMBL" id="KAF7345530.1"/>
    </source>
</evidence>
<dbReference type="EMBL" id="JACAZI010000013">
    <property type="protein sequence ID" value="KAF7345530.1"/>
    <property type="molecule type" value="Genomic_DNA"/>
</dbReference>
<name>A0A8H6XSJ1_9AGAR</name>
<organism evidence="2 3">
    <name type="scientific">Mycena venus</name>
    <dbReference type="NCBI Taxonomy" id="2733690"/>
    <lineage>
        <taxon>Eukaryota</taxon>
        <taxon>Fungi</taxon>
        <taxon>Dikarya</taxon>
        <taxon>Basidiomycota</taxon>
        <taxon>Agaricomycotina</taxon>
        <taxon>Agaricomycetes</taxon>
        <taxon>Agaricomycetidae</taxon>
        <taxon>Agaricales</taxon>
        <taxon>Marasmiineae</taxon>
        <taxon>Mycenaceae</taxon>
        <taxon>Mycena</taxon>
    </lineage>
</organism>
<evidence type="ECO:0000313" key="3">
    <source>
        <dbReference type="Proteomes" id="UP000620124"/>
    </source>
</evidence>
<sequence length="533" mass="59827">MTSLQCHQCGATFASCNKSASEPCDLNPPPGTRHYALLNSNDVPLESDSVFVKVAISKIDAPLASLDGEIARLRAQLQQLEEERASLSCHRDRNCAILSPLRRMPPEVLGQIFSWTLPLLRVTREKGVHITDSPWVLTHVSRRWRAIAFSIPSLWTFFAIRFRPHMNPSLAYPLPMVETQIARAQAQKLKIHFYGCETSNSTPQKQIFQCLTKHVSRWEELSFGLTSALFPLLKNLQGRFLSLLRLGIQWDSPKSQLGVESIDIFEMAPALVNVGVRSEHRSIPIRLPVQQLTRYSLDAPWETHRGILKLASNLVEARIFIDFDLQAWPDHGEIIQLPRLERLFVSHPETLAYLAFPALVALAIHTDASGEGLEHLEASLTRSSCPLRSLYFNGCPDSRTTFQILHKYPLIVDLGFIINDSDQSGAFKTLMTDLIVCGSEVAAPRLSSLFLGCFGINSYVDYEGYLEMVKSRWNSERCALKKAALLSESGPGPEGVTLSGLKRLREEGLELFLLDGPDAVEIMCGWLFYSRWV</sequence>
<comment type="caution">
    <text evidence="2">The sequence shown here is derived from an EMBL/GenBank/DDBJ whole genome shotgun (WGS) entry which is preliminary data.</text>
</comment>
<gene>
    <name evidence="2" type="ORF">MVEN_01571700</name>
</gene>
<accession>A0A8H6XSJ1</accession>